<dbReference type="PANTHER" id="PTHR15546:SF2">
    <property type="entry name" value="DDT DOMAIN-CONTAINING PROTEIN DDB_G0282237"/>
    <property type="match status" value="1"/>
</dbReference>
<dbReference type="Pfam" id="PF15613">
    <property type="entry name" value="WSD"/>
    <property type="match status" value="1"/>
</dbReference>
<dbReference type="AlphaFoldDB" id="A0A9N9CND5"/>
<feature type="region of interest" description="Disordered" evidence="4">
    <location>
        <begin position="43"/>
        <end position="72"/>
    </location>
</feature>
<reference evidence="6" key="1">
    <citation type="submission" date="2021-06" db="EMBL/GenBank/DDBJ databases">
        <authorList>
            <person name="Kallberg Y."/>
            <person name="Tangrot J."/>
            <person name="Rosling A."/>
        </authorList>
    </citation>
    <scope>NUCLEOTIDE SEQUENCE</scope>
    <source>
        <strain evidence="6">87-6 pot B 2015</strain>
    </source>
</reference>
<evidence type="ECO:0000256" key="2">
    <source>
        <dbReference type="ARBA" id="ARBA00023242"/>
    </source>
</evidence>
<protein>
    <submittedName>
        <fullName evidence="6">10779_t:CDS:1</fullName>
    </submittedName>
</protein>
<dbReference type="InterPro" id="IPR053271">
    <property type="entry name" value="DDT_domain"/>
</dbReference>
<evidence type="ECO:0000313" key="7">
    <source>
        <dbReference type="Proteomes" id="UP000789375"/>
    </source>
</evidence>
<feature type="non-terminal residue" evidence="6">
    <location>
        <position position="829"/>
    </location>
</feature>
<keyword evidence="2" id="KW-0539">Nucleus</keyword>
<evidence type="ECO:0000256" key="3">
    <source>
        <dbReference type="SAM" id="Coils"/>
    </source>
</evidence>
<keyword evidence="3" id="KW-0175">Coiled coil</keyword>
<evidence type="ECO:0000259" key="5">
    <source>
        <dbReference type="PROSITE" id="PS50827"/>
    </source>
</evidence>
<evidence type="ECO:0000256" key="1">
    <source>
        <dbReference type="ARBA" id="ARBA00004123"/>
    </source>
</evidence>
<feature type="compositionally biased region" description="Basic residues" evidence="4">
    <location>
        <begin position="138"/>
        <end position="147"/>
    </location>
</feature>
<name>A0A9N9CND5_FUNMO</name>
<gene>
    <name evidence="6" type="ORF">FMOSSE_LOCUS9374</name>
</gene>
<feature type="region of interest" description="Disordered" evidence="4">
    <location>
        <begin position="122"/>
        <end position="211"/>
    </location>
</feature>
<evidence type="ECO:0000313" key="6">
    <source>
        <dbReference type="EMBL" id="CAG8609381.1"/>
    </source>
</evidence>
<dbReference type="EMBL" id="CAJVPP010002723">
    <property type="protein sequence ID" value="CAG8609381.1"/>
    <property type="molecule type" value="Genomic_DNA"/>
</dbReference>
<evidence type="ECO:0000256" key="4">
    <source>
        <dbReference type="SAM" id="MobiDB-lite"/>
    </source>
</evidence>
<feature type="region of interest" description="Disordered" evidence="4">
    <location>
        <begin position="796"/>
        <end position="829"/>
    </location>
</feature>
<dbReference type="InterPro" id="IPR018501">
    <property type="entry name" value="DDT_dom"/>
</dbReference>
<keyword evidence="7" id="KW-1185">Reference proteome</keyword>
<feature type="coiled-coil region" evidence="3">
    <location>
        <begin position="386"/>
        <end position="413"/>
    </location>
</feature>
<sequence>MEKRNPAKVLSNRSKPKRIALSEVSNTQLPASKESEIIKRWLQSETRDSDSPKEVVYQTNSPSTVTEENSATQKTTMFNGTRELNIPTPRIVASPTKVTWYYSPRVVIPIVTPPEVTVIKPNFEDMKSNENPSATIKKNSKKSKANTKKSQPNNNSSLLNWFGLTSDPSQKDTSSPNTTLNEIENPNVLKEITNPPNVTSESRPVAKRKRAPNTSNSIIVASLPTFEHVNLEMIDMVLITDILSIYDFIVKFEKLLELDLSYNRDRLNYDDLEEMILDNQFHTYLAFLQARLLSFLYKESEEGCDIDLVNLQYFLIERFPNRKFLCEKEYSEFDPRERTSVFLDLMNDALHTNKLREYIRELMMPATHKKENETRSERMKEIKFKVNEIRVKIVDKENEMKAIENQIKEIHMNCEREDVEFPNAVTKRQRIVAQRKAETELHEHLKDAADEIEIFSHSLDKLEMEHKELDMLNKTERNHALCTLRGGSILNPSGRDERFYMVARLGQDRDGRYYWFFRPLGGVFIETIKWNYSEQGSENSSLPITSSSEWQMIGGIGELRMLMAALNAQDDREMSLKTNLKTLENEIESTFEMLNLRLEKKRDAQTEKMEVDSEEVKLIMSQRQKSFWKLFDTVIRKKNVWSSEEYHVIMKEYVKRKIAEFEKILQEVDLNLVFKTCESNSSVNASDYVNEIKRMISETGLIFTDDDDASSTTSSKKDKNWGWLYEVAVNWYSLEIKTFSILAVWLDVMINSGEPVVRSIKRRMREQLSEKFKCSSRLRNKKGKVVVYKEEISDEDIGDEIDGEENENEDGNFEAQKQPSKWSFRQRKR</sequence>
<organism evidence="6 7">
    <name type="scientific">Funneliformis mosseae</name>
    <name type="common">Endomycorrhizal fungus</name>
    <name type="synonym">Glomus mosseae</name>
    <dbReference type="NCBI Taxonomy" id="27381"/>
    <lineage>
        <taxon>Eukaryota</taxon>
        <taxon>Fungi</taxon>
        <taxon>Fungi incertae sedis</taxon>
        <taxon>Mucoromycota</taxon>
        <taxon>Glomeromycotina</taxon>
        <taxon>Glomeromycetes</taxon>
        <taxon>Glomerales</taxon>
        <taxon>Glomeraceae</taxon>
        <taxon>Funneliformis</taxon>
    </lineage>
</organism>
<feature type="compositionally biased region" description="Acidic residues" evidence="4">
    <location>
        <begin position="796"/>
        <end position="812"/>
    </location>
</feature>
<dbReference type="InterPro" id="IPR028941">
    <property type="entry name" value="WHIM2_dom"/>
</dbReference>
<dbReference type="GO" id="GO:0005634">
    <property type="term" value="C:nucleus"/>
    <property type="evidence" value="ECO:0007669"/>
    <property type="project" value="UniProtKB-SubCell"/>
</dbReference>
<dbReference type="PANTHER" id="PTHR15546">
    <property type="entry name" value="BROMODOMAIN ADJACENT TO ZINC FINGER DOMAIN, 2A"/>
    <property type="match status" value="1"/>
</dbReference>
<accession>A0A9N9CND5</accession>
<feature type="compositionally biased region" description="Polar residues" evidence="4">
    <location>
        <begin position="166"/>
        <end position="184"/>
    </location>
</feature>
<feature type="region of interest" description="Disordered" evidence="4">
    <location>
        <begin position="1"/>
        <end position="26"/>
    </location>
</feature>
<comment type="subcellular location">
    <subcellularLocation>
        <location evidence="1">Nucleus</location>
    </subcellularLocation>
</comment>
<proteinExistence type="predicted"/>
<dbReference type="PROSITE" id="PS50827">
    <property type="entry name" value="DDT"/>
    <property type="match status" value="1"/>
</dbReference>
<feature type="compositionally biased region" description="Polar residues" evidence="4">
    <location>
        <begin position="57"/>
        <end position="72"/>
    </location>
</feature>
<dbReference type="Proteomes" id="UP000789375">
    <property type="component" value="Unassembled WGS sequence"/>
</dbReference>
<comment type="caution">
    <text evidence="6">The sequence shown here is derived from an EMBL/GenBank/DDBJ whole genome shotgun (WGS) entry which is preliminary data.</text>
</comment>
<feature type="domain" description="DDT" evidence="5">
    <location>
        <begin position="236"/>
        <end position="302"/>
    </location>
</feature>